<dbReference type="RefSeq" id="WP_278339531.1">
    <property type="nucleotide sequence ID" value="NZ_CAJJWD010000019.1"/>
</dbReference>
<dbReference type="AlphaFoldDB" id="A0A1Q6F2R5"/>
<evidence type="ECO:0000313" key="1">
    <source>
        <dbReference type="EMBL" id="OKY93147.1"/>
    </source>
</evidence>
<organism evidence="1 2">
    <name type="scientific">Alistipes putredinis</name>
    <dbReference type="NCBI Taxonomy" id="28117"/>
    <lineage>
        <taxon>Bacteria</taxon>
        <taxon>Pseudomonadati</taxon>
        <taxon>Bacteroidota</taxon>
        <taxon>Bacteroidia</taxon>
        <taxon>Bacteroidales</taxon>
        <taxon>Rikenellaceae</taxon>
        <taxon>Alistipes</taxon>
    </lineage>
</organism>
<name>A0A1Q6F2R5_9BACT</name>
<reference evidence="1 2" key="1">
    <citation type="journal article" date="2016" name="Nat. Biotechnol.">
        <title>Measurement of bacterial replication rates in microbial communities.</title>
        <authorList>
            <person name="Brown C.T."/>
            <person name="Olm M.R."/>
            <person name="Thomas B.C."/>
            <person name="Banfield J.F."/>
        </authorList>
    </citation>
    <scope>NUCLEOTIDE SEQUENCE [LARGE SCALE GENOMIC DNA]</scope>
    <source>
        <strain evidence="1">CAG:67_53_122</strain>
    </source>
</reference>
<dbReference type="InterPro" id="IPR046110">
    <property type="entry name" value="DUF6047"/>
</dbReference>
<gene>
    <name evidence="1" type="ORF">BHV66_10030</name>
</gene>
<evidence type="ECO:0000313" key="2">
    <source>
        <dbReference type="Proteomes" id="UP000187417"/>
    </source>
</evidence>
<protein>
    <submittedName>
        <fullName evidence="1">Uncharacterized protein</fullName>
    </submittedName>
</protein>
<proteinExistence type="predicted"/>
<dbReference type="Pfam" id="PF19513">
    <property type="entry name" value="DUF6047"/>
    <property type="match status" value="1"/>
</dbReference>
<dbReference type="STRING" id="28117.BHV66_10030"/>
<sequence length="380" mass="43044">MGSSDITNVYAALDRTHTVVALERSRRGDEGFRTFFDEFADYAANKGYIPYLLLLNFHVDDGSRLPPIEAKERGYRLAHLAPLEVKDIRQALTLYDLLYCRKHGLDPLAAQNTARNLCYKDDYAGFRNESIPALSQPGAPYRAVETEGGVALFRRGERGDEAARSFFAFLTAHPDGRGLTCGVETLRIYDVELSEEQYSSEACLPYFDHEQMRFVPRHSGRCDSVLQRGCCLKEYDMRAGAAKLAAAPDSGTEASSEALRRLLTIVTLRHIARNGYEPFCWGGSDFPGYDFPFADRFKNADRKPAAAMTDDGHTTAADILRTCFGIDPAREEPPCPLPSGDIRFYRDFLSIDLLFRPERLLERYERDRDRREMPCHILKH</sequence>
<accession>A0A1Q6F2R5</accession>
<dbReference type="EMBL" id="MNQH01000044">
    <property type="protein sequence ID" value="OKY93147.1"/>
    <property type="molecule type" value="Genomic_DNA"/>
</dbReference>
<comment type="caution">
    <text evidence="1">The sequence shown here is derived from an EMBL/GenBank/DDBJ whole genome shotgun (WGS) entry which is preliminary data.</text>
</comment>
<dbReference type="Proteomes" id="UP000187417">
    <property type="component" value="Unassembled WGS sequence"/>
</dbReference>